<proteinExistence type="predicted"/>
<dbReference type="Proteomes" id="UP001055072">
    <property type="component" value="Unassembled WGS sequence"/>
</dbReference>
<sequence length="72" mass="8406">MHCACYKYLCLLNLFCASFALSKKILIRILFRILRHPRHHIMCCYRSVEFVPAISMINLAVPSQTTLRCVSF</sequence>
<organism evidence="1 2">
    <name type="scientific">Irpex rosettiformis</name>
    <dbReference type="NCBI Taxonomy" id="378272"/>
    <lineage>
        <taxon>Eukaryota</taxon>
        <taxon>Fungi</taxon>
        <taxon>Dikarya</taxon>
        <taxon>Basidiomycota</taxon>
        <taxon>Agaricomycotina</taxon>
        <taxon>Agaricomycetes</taxon>
        <taxon>Polyporales</taxon>
        <taxon>Irpicaceae</taxon>
        <taxon>Irpex</taxon>
    </lineage>
</organism>
<evidence type="ECO:0000313" key="1">
    <source>
        <dbReference type="EMBL" id="KAI0090925.1"/>
    </source>
</evidence>
<keyword evidence="2" id="KW-1185">Reference proteome</keyword>
<dbReference type="EMBL" id="MU274906">
    <property type="protein sequence ID" value="KAI0090925.1"/>
    <property type="molecule type" value="Genomic_DNA"/>
</dbReference>
<gene>
    <name evidence="1" type="ORF">BDY19DRAFT_932433</name>
</gene>
<evidence type="ECO:0000313" key="2">
    <source>
        <dbReference type="Proteomes" id="UP001055072"/>
    </source>
</evidence>
<reference evidence="1" key="1">
    <citation type="journal article" date="2021" name="Environ. Microbiol.">
        <title>Gene family expansions and transcriptome signatures uncover fungal adaptations to wood decay.</title>
        <authorList>
            <person name="Hage H."/>
            <person name="Miyauchi S."/>
            <person name="Viragh M."/>
            <person name="Drula E."/>
            <person name="Min B."/>
            <person name="Chaduli D."/>
            <person name="Navarro D."/>
            <person name="Favel A."/>
            <person name="Norest M."/>
            <person name="Lesage-Meessen L."/>
            <person name="Balint B."/>
            <person name="Merenyi Z."/>
            <person name="de Eugenio L."/>
            <person name="Morin E."/>
            <person name="Martinez A.T."/>
            <person name="Baldrian P."/>
            <person name="Stursova M."/>
            <person name="Martinez M.J."/>
            <person name="Novotny C."/>
            <person name="Magnuson J.K."/>
            <person name="Spatafora J.W."/>
            <person name="Maurice S."/>
            <person name="Pangilinan J."/>
            <person name="Andreopoulos W."/>
            <person name="LaButti K."/>
            <person name="Hundley H."/>
            <person name="Na H."/>
            <person name="Kuo A."/>
            <person name="Barry K."/>
            <person name="Lipzen A."/>
            <person name="Henrissat B."/>
            <person name="Riley R."/>
            <person name="Ahrendt S."/>
            <person name="Nagy L.G."/>
            <person name="Grigoriev I.V."/>
            <person name="Martin F."/>
            <person name="Rosso M.N."/>
        </authorList>
    </citation>
    <scope>NUCLEOTIDE SEQUENCE</scope>
    <source>
        <strain evidence="1">CBS 384.51</strain>
    </source>
</reference>
<accession>A0ACB8UAD8</accession>
<protein>
    <submittedName>
        <fullName evidence="1">Uncharacterized protein</fullName>
    </submittedName>
</protein>
<comment type="caution">
    <text evidence="1">The sequence shown here is derived from an EMBL/GenBank/DDBJ whole genome shotgun (WGS) entry which is preliminary data.</text>
</comment>
<name>A0ACB8UAD8_9APHY</name>